<comment type="caution">
    <text evidence="1">The sequence shown here is derived from an EMBL/GenBank/DDBJ whole genome shotgun (WGS) entry which is preliminary data.</text>
</comment>
<dbReference type="InterPro" id="IPR007485">
    <property type="entry name" value="LPS_assembly_LptE"/>
</dbReference>
<dbReference type="Proteomes" id="UP000004095">
    <property type="component" value="Unassembled WGS sequence"/>
</dbReference>
<protein>
    <recommendedName>
        <fullName evidence="3">Lipoprotein</fullName>
    </recommendedName>
</protein>
<sequence>MAIMVSTSLLSGCSFKYSFSGASIPPEVKTLFIANFQNDALGPANLGQDFTDRLKEYYQQNSSLDIVDRNGDWSISGSVTNYSVAPIALTAQSAAASNRLTIAINVVFESKKDETKNFTQSFSQFADFPQNQTLSQVETEKINEIFEKLLLDIFNRTAANW</sequence>
<gene>
    <name evidence="1" type="ORF">M23134_01919</name>
</gene>
<name>A1ZC88_MICM2</name>
<proteinExistence type="predicted"/>
<dbReference type="GO" id="GO:0019867">
    <property type="term" value="C:outer membrane"/>
    <property type="evidence" value="ECO:0007669"/>
    <property type="project" value="InterPro"/>
</dbReference>
<evidence type="ECO:0000313" key="2">
    <source>
        <dbReference type="Proteomes" id="UP000004095"/>
    </source>
</evidence>
<dbReference type="EMBL" id="AAWS01000001">
    <property type="protein sequence ID" value="EAY31890.1"/>
    <property type="molecule type" value="Genomic_DNA"/>
</dbReference>
<dbReference type="eggNOG" id="ENOG5032RR7">
    <property type="taxonomic scope" value="Bacteria"/>
</dbReference>
<evidence type="ECO:0008006" key="3">
    <source>
        <dbReference type="Google" id="ProtNLM"/>
    </source>
</evidence>
<dbReference type="AlphaFoldDB" id="A1ZC88"/>
<evidence type="ECO:0000313" key="1">
    <source>
        <dbReference type="EMBL" id="EAY31890.1"/>
    </source>
</evidence>
<keyword evidence="2" id="KW-1185">Reference proteome</keyword>
<reference evidence="1 2" key="1">
    <citation type="submission" date="2007-01" db="EMBL/GenBank/DDBJ databases">
        <authorList>
            <person name="Haygood M."/>
            <person name="Podell S."/>
            <person name="Anderson C."/>
            <person name="Hopkinson B."/>
            <person name="Roe K."/>
            <person name="Barbeau K."/>
            <person name="Gaasterland T."/>
            <person name="Ferriera S."/>
            <person name="Johnson J."/>
            <person name="Kravitz S."/>
            <person name="Beeson K."/>
            <person name="Sutton G."/>
            <person name="Rogers Y.-H."/>
            <person name="Friedman R."/>
            <person name="Frazier M."/>
            <person name="Venter J.C."/>
        </authorList>
    </citation>
    <scope>NUCLEOTIDE SEQUENCE [LARGE SCALE GENOMIC DNA]</scope>
    <source>
        <strain evidence="1 2">ATCC 23134</strain>
    </source>
</reference>
<dbReference type="Pfam" id="PF04390">
    <property type="entry name" value="LptE"/>
    <property type="match status" value="1"/>
</dbReference>
<dbReference type="GO" id="GO:0043165">
    <property type="term" value="P:Gram-negative-bacterium-type cell outer membrane assembly"/>
    <property type="evidence" value="ECO:0007669"/>
    <property type="project" value="InterPro"/>
</dbReference>
<organism evidence="1 2">
    <name type="scientific">Microscilla marina ATCC 23134</name>
    <dbReference type="NCBI Taxonomy" id="313606"/>
    <lineage>
        <taxon>Bacteria</taxon>
        <taxon>Pseudomonadati</taxon>
        <taxon>Bacteroidota</taxon>
        <taxon>Cytophagia</taxon>
        <taxon>Cytophagales</taxon>
        <taxon>Microscillaceae</taxon>
        <taxon>Microscilla</taxon>
    </lineage>
</organism>
<accession>A1ZC88</accession>